<dbReference type="RefSeq" id="XP_036686539.1">
    <property type="nucleotide sequence ID" value="XM_036830644.1"/>
</dbReference>
<gene>
    <name evidence="2" type="primary">LOC118883628</name>
</gene>
<name>A0A8B8VNR9_BALMU</name>
<evidence type="ECO:0000313" key="1">
    <source>
        <dbReference type="Proteomes" id="UP000694857"/>
    </source>
</evidence>
<evidence type="ECO:0000313" key="2">
    <source>
        <dbReference type="RefSeq" id="XP_036686539.1"/>
    </source>
</evidence>
<sequence>MKVSYGWKGTLQNELVQRTTTPAAILMLSVRAEFRNYPQRQRARRDFETVSQLPHIPRLLYHHWRGANEGRAENFFGCDAAESKMDLMQDQRIQMADCPDAPVYGVQTEGSGESFSWCSERNPALCGLISLNHVDLDLRLLRRTHGHGRGEEGLQLKSEIAVFAGKQSHGWASGCLSEACWKRLHVDERSTVADGGCRSAEIDFCLF</sequence>
<protein>
    <submittedName>
        <fullName evidence="2">Uncharacterized protein LOC118883628</fullName>
    </submittedName>
</protein>
<dbReference type="AlphaFoldDB" id="A0A8B8VNR9"/>
<proteinExistence type="predicted"/>
<reference evidence="2" key="1">
    <citation type="submission" date="2025-08" db="UniProtKB">
        <authorList>
            <consortium name="RefSeq"/>
        </authorList>
    </citation>
    <scope>IDENTIFICATION</scope>
    <source>
        <tissue evidence="2">Epidermis and Blubber</tissue>
    </source>
</reference>
<dbReference type="KEGG" id="bmus:118883628"/>
<keyword evidence="1" id="KW-1185">Reference proteome</keyword>
<dbReference type="GeneID" id="118883628"/>
<dbReference type="Proteomes" id="UP000694857">
    <property type="component" value="Chromosome 17"/>
</dbReference>
<organism evidence="1 2">
    <name type="scientific">Balaenoptera musculus</name>
    <name type="common">Blue whale</name>
    <dbReference type="NCBI Taxonomy" id="9771"/>
    <lineage>
        <taxon>Eukaryota</taxon>
        <taxon>Metazoa</taxon>
        <taxon>Chordata</taxon>
        <taxon>Craniata</taxon>
        <taxon>Vertebrata</taxon>
        <taxon>Euteleostomi</taxon>
        <taxon>Mammalia</taxon>
        <taxon>Eutheria</taxon>
        <taxon>Laurasiatheria</taxon>
        <taxon>Artiodactyla</taxon>
        <taxon>Whippomorpha</taxon>
        <taxon>Cetacea</taxon>
        <taxon>Mysticeti</taxon>
        <taxon>Balaenopteridae</taxon>
        <taxon>Balaenoptera</taxon>
    </lineage>
</organism>
<accession>A0A8B8VNR9</accession>